<feature type="compositionally biased region" description="Basic and acidic residues" evidence="4">
    <location>
        <begin position="73"/>
        <end position="86"/>
    </location>
</feature>
<dbReference type="CDD" id="cd05688">
    <property type="entry name" value="S1_RPS1_repeat_ec3"/>
    <property type="match status" value="1"/>
</dbReference>
<dbReference type="SMART" id="SM00316">
    <property type="entry name" value="S1"/>
    <property type="match status" value="4"/>
</dbReference>
<comment type="similarity">
    <text evidence="1">Belongs to the bacterial ribosomal protein bS1 family.</text>
</comment>
<dbReference type="InterPro" id="IPR003029">
    <property type="entry name" value="S1_domain"/>
</dbReference>
<dbReference type="PRINTS" id="PR00681">
    <property type="entry name" value="RIBOSOMALS1"/>
</dbReference>
<dbReference type="PANTHER" id="PTHR10724:SF7">
    <property type="entry name" value="SMALL RIBOSOMAL SUBUNIT PROTEIN BS1C"/>
    <property type="match status" value="1"/>
</dbReference>
<dbReference type="PANTHER" id="PTHR10724">
    <property type="entry name" value="30S RIBOSOMAL PROTEIN S1"/>
    <property type="match status" value="1"/>
</dbReference>
<sequence>MADTNFRNSNTKIDDALDAALDASKQGAPQRPANEVPLKRQWDAELEAELEAALEGFDASKFDVATPRSQAAGERKKLAGGERGQESRSGPQTGKVIAIRGKSIFVDLGAKSEGVLPVDQFEDALPQPGEMIEVVVDHFDTDEGLLILSRKGAAVEANWENLRKGLIVEARVTKTNKGGLDVEVDGIRGFLPIGQISINRVEDASVYINQKLRVVVTEANQREKNLVVSCRELLEREREEQREKTWAVLEEGQVRHGVIRSVKDFGAFVDIGGVDGLLHVGEMSWSRISNAGEFVKVGQEVEVKILKLDRQTKKVSLGLKQLTPSPWDRIGETYSRGMVVTGRVTRLMDFGAFVELEPGIEGLIHITELSPSRVRRVTDIVKPEQEVEVRILKIEAEAKKIALSLRPLPTVTPVVEVAEEEEDEAPATPKPARKIPLKGGKSGPGTGEGGLFSLSPKE</sequence>
<organism evidence="6 7">
    <name type="scientific">Singulisphaera acidiphila (strain ATCC BAA-1392 / DSM 18658 / VKM B-2454 / MOB10)</name>
    <dbReference type="NCBI Taxonomy" id="886293"/>
    <lineage>
        <taxon>Bacteria</taxon>
        <taxon>Pseudomonadati</taxon>
        <taxon>Planctomycetota</taxon>
        <taxon>Planctomycetia</taxon>
        <taxon>Isosphaerales</taxon>
        <taxon>Isosphaeraceae</taxon>
        <taxon>Singulisphaera</taxon>
    </lineage>
</organism>
<name>L0DLH0_SINAD</name>
<dbReference type="GO" id="GO:0006412">
    <property type="term" value="P:translation"/>
    <property type="evidence" value="ECO:0007669"/>
    <property type="project" value="TreeGrafter"/>
</dbReference>
<dbReference type="Proteomes" id="UP000010798">
    <property type="component" value="Chromosome"/>
</dbReference>
<evidence type="ECO:0000313" key="7">
    <source>
        <dbReference type="Proteomes" id="UP000010798"/>
    </source>
</evidence>
<keyword evidence="2 6" id="KW-0689">Ribosomal protein</keyword>
<feature type="region of interest" description="Disordered" evidence="4">
    <location>
        <begin position="417"/>
        <end position="458"/>
    </location>
</feature>
<dbReference type="HOGENOM" id="CLU_015805_4_4_0"/>
<reference evidence="6 7" key="1">
    <citation type="submission" date="2012-02" db="EMBL/GenBank/DDBJ databases">
        <title>Complete sequence of chromosome of Singulisphaera acidiphila DSM 18658.</title>
        <authorList>
            <consortium name="US DOE Joint Genome Institute (JGI-PGF)"/>
            <person name="Lucas S."/>
            <person name="Copeland A."/>
            <person name="Lapidus A."/>
            <person name="Glavina del Rio T."/>
            <person name="Dalin E."/>
            <person name="Tice H."/>
            <person name="Bruce D."/>
            <person name="Goodwin L."/>
            <person name="Pitluck S."/>
            <person name="Peters L."/>
            <person name="Ovchinnikova G."/>
            <person name="Chertkov O."/>
            <person name="Kyrpides N."/>
            <person name="Mavromatis K."/>
            <person name="Ivanova N."/>
            <person name="Brettin T."/>
            <person name="Detter J.C."/>
            <person name="Han C."/>
            <person name="Larimer F."/>
            <person name="Land M."/>
            <person name="Hauser L."/>
            <person name="Markowitz V."/>
            <person name="Cheng J.-F."/>
            <person name="Hugenholtz P."/>
            <person name="Woyke T."/>
            <person name="Wu D."/>
            <person name="Tindall B."/>
            <person name="Pomrenke H."/>
            <person name="Brambilla E."/>
            <person name="Klenk H.-P."/>
            <person name="Eisen J.A."/>
        </authorList>
    </citation>
    <scope>NUCLEOTIDE SEQUENCE [LARGE SCALE GENOMIC DNA]</scope>
    <source>
        <strain evidence="7">ATCC BAA-1392 / DSM 18658 / VKM B-2454 / MOB10</strain>
    </source>
</reference>
<dbReference type="PROSITE" id="PS50126">
    <property type="entry name" value="S1"/>
    <property type="match status" value="4"/>
</dbReference>
<feature type="compositionally biased region" description="Polar residues" evidence="4">
    <location>
        <begin position="1"/>
        <end position="11"/>
    </location>
</feature>
<dbReference type="GO" id="GO:0022627">
    <property type="term" value="C:cytosolic small ribosomal subunit"/>
    <property type="evidence" value="ECO:0007669"/>
    <property type="project" value="TreeGrafter"/>
</dbReference>
<dbReference type="GO" id="GO:0003729">
    <property type="term" value="F:mRNA binding"/>
    <property type="evidence" value="ECO:0007669"/>
    <property type="project" value="TreeGrafter"/>
</dbReference>
<dbReference type="InterPro" id="IPR050437">
    <property type="entry name" value="Ribos_protein_bS1-like"/>
</dbReference>
<dbReference type="KEGG" id="saci:Sinac_5356"/>
<dbReference type="InterPro" id="IPR012340">
    <property type="entry name" value="NA-bd_OB-fold"/>
</dbReference>
<dbReference type="OrthoDB" id="9804077at2"/>
<evidence type="ECO:0000256" key="3">
    <source>
        <dbReference type="ARBA" id="ARBA00023274"/>
    </source>
</evidence>
<protein>
    <submittedName>
        <fullName evidence="6">Ribosomal protein S1</fullName>
    </submittedName>
</protein>
<evidence type="ECO:0000259" key="5">
    <source>
        <dbReference type="PROSITE" id="PS50126"/>
    </source>
</evidence>
<feature type="domain" description="S1 motif" evidence="5">
    <location>
        <begin position="252"/>
        <end position="320"/>
    </location>
</feature>
<accession>L0DLH0</accession>
<gene>
    <name evidence="6" type="ordered locus">Sinac_5356</name>
</gene>
<proteinExistence type="inferred from homology"/>
<evidence type="ECO:0000256" key="2">
    <source>
        <dbReference type="ARBA" id="ARBA00022980"/>
    </source>
</evidence>
<dbReference type="EMBL" id="CP003364">
    <property type="protein sequence ID" value="AGA29506.1"/>
    <property type="molecule type" value="Genomic_DNA"/>
</dbReference>
<dbReference type="Gene3D" id="2.40.50.140">
    <property type="entry name" value="Nucleic acid-binding proteins"/>
    <property type="match status" value="4"/>
</dbReference>
<dbReference type="eggNOG" id="COG0539">
    <property type="taxonomic scope" value="Bacteria"/>
</dbReference>
<evidence type="ECO:0000256" key="4">
    <source>
        <dbReference type="SAM" id="MobiDB-lite"/>
    </source>
</evidence>
<dbReference type="Pfam" id="PF00575">
    <property type="entry name" value="S1"/>
    <property type="match status" value="4"/>
</dbReference>
<feature type="compositionally biased region" description="Gly residues" evidence="4">
    <location>
        <begin position="440"/>
        <end position="450"/>
    </location>
</feature>
<feature type="domain" description="S1 motif" evidence="5">
    <location>
        <begin position="337"/>
        <end position="406"/>
    </location>
</feature>
<dbReference type="GO" id="GO:0003735">
    <property type="term" value="F:structural constituent of ribosome"/>
    <property type="evidence" value="ECO:0007669"/>
    <property type="project" value="TreeGrafter"/>
</dbReference>
<feature type="region of interest" description="Disordered" evidence="4">
    <location>
        <begin position="65"/>
        <end position="93"/>
    </location>
</feature>
<keyword evidence="7" id="KW-1185">Reference proteome</keyword>
<evidence type="ECO:0000256" key="1">
    <source>
        <dbReference type="ARBA" id="ARBA00006767"/>
    </source>
</evidence>
<dbReference type="InterPro" id="IPR035104">
    <property type="entry name" value="Ribosomal_protein_S1-like"/>
</dbReference>
<dbReference type="RefSeq" id="WP_015248609.1">
    <property type="nucleotide sequence ID" value="NC_019892.1"/>
</dbReference>
<feature type="domain" description="S1 motif" evidence="5">
    <location>
        <begin position="89"/>
        <end position="151"/>
    </location>
</feature>
<dbReference type="FunFam" id="2.40.50.140:FF:000051">
    <property type="entry name" value="RNA-binding transcriptional accessory protein"/>
    <property type="match status" value="1"/>
</dbReference>
<feature type="domain" description="S1 motif" evidence="5">
    <location>
        <begin position="165"/>
        <end position="231"/>
    </location>
</feature>
<dbReference type="AlphaFoldDB" id="L0DLH0"/>
<evidence type="ECO:0000313" key="6">
    <source>
        <dbReference type="EMBL" id="AGA29506.1"/>
    </source>
</evidence>
<dbReference type="STRING" id="886293.Sinac_5356"/>
<feature type="region of interest" description="Disordered" evidence="4">
    <location>
        <begin position="1"/>
        <end position="42"/>
    </location>
</feature>
<dbReference type="SUPFAM" id="SSF50249">
    <property type="entry name" value="Nucleic acid-binding proteins"/>
    <property type="match status" value="4"/>
</dbReference>
<keyword evidence="3" id="KW-0687">Ribonucleoprotein</keyword>
<dbReference type="CDD" id="cd04465">
    <property type="entry name" value="S1_RPS1_repeat_ec2_hs2"/>
    <property type="match status" value="1"/>
</dbReference>